<dbReference type="GO" id="GO:0052655">
    <property type="term" value="F:L-valine-2-oxoglutarate transaminase activity"/>
    <property type="evidence" value="ECO:0007669"/>
    <property type="project" value="RHEA"/>
</dbReference>
<reference evidence="10 11" key="1">
    <citation type="journal article" date="2015" name="Plant Cell">
        <title>Oil accumulation by the oleaginous diatom Fistulifera solaris as revealed by the genome and transcriptome.</title>
        <authorList>
            <person name="Tanaka T."/>
            <person name="Maeda Y."/>
            <person name="Veluchamy A."/>
            <person name="Tanaka M."/>
            <person name="Abida H."/>
            <person name="Marechal E."/>
            <person name="Bowler C."/>
            <person name="Muto M."/>
            <person name="Sunaga Y."/>
            <person name="Tanaka M."/>
            <person name="Yoshino T."/>
            <person name="Taniguchi T."/>
            <person name="Fukuda Y."/>
            <person name="Nemoto M."/>
            <person name="Matsumoto M."/>
            <person name="Wong P.S."/>
            <person name="Aburatani S."/>
            <person name="Fujibuchi W."/>
        </authorList>
    </citation>
    <scope>NUCLEOTIDE SEQUENCE [LARGE SCALE GENOMIC DNA]</scope>
    <source>
        <strain evidence="10 11">JPCC DA0580</strain>
    </source>
</reference>
<keyword evidence="11" id="KW-1185">Reference proteome</keyword>
<dbReference type="GO" id="GO:0008652">
    <property type="term" value="P:amino acid biosynthetic process"/>
    <property type="evidence" value="ECO:0007669"/>
    <property type="project" value="UniProtKB-KW"/>
</dbReference>
<dbReference type="Proteomes" id="UP000198406">
    <property type="component" value="Unassembled WGS sequence"/>
</dbReference>
<comment type="cofactor">
    <cofactor evidence="1 8">
        <name>pyridoxal 5'-phosphate</name>
        <dbReference type="ChEBI" id="CHEBI:597326"/>
    </cofactor>
</comment>
<keyword evidence="4 9" id="KW-0808">Transferase</keyword>
<protein>
    <recommendedName>
        <fullName evidence="9">Branched-chain-amino-acid aminotransferase</fullName>
        <ecNumber evidence="9">2.6.1.42</ecNumber>
    </recommendedName>
</protein>
<comment type="catalytic activity">
    <reaction evidence="9">
        <text>L-valine + 2-oxoglutarate = 3-methyl-2-oxobutanoate + L-glutamate</text>
        <dbReference type="Rhea" id="RHEA:24813"/>
        <dbReference type="ChEBI" id="CHEBI:11851"/>
        <dbReference type="ChEBI" id="CHEBI:16810"/>
        <dbReference type="ChEBI" id="CHEBI:29985"/>
        <dbReference type="ChEBI" id="CHEBI:57762"/>
        <dbReference type="EC" id="2.6.1.42"/>
    </reaction>
</comment>
<keyword evidence="5 8" id="KW-0663">Pyridoxal phosphate</keyword>
<accession>A0A1Z5K448</accession>
<keyword evidence="9" id="KW-0100">Branched-chain amino acid biosynthesis</keyword>
<dbReference type="Gene3D" id="3.30.470.10">
    <property type="match status" value="1"/>
</dbReference>
<dbReference type="OrthoDB" id="1732691at2759"/>
<dbReference type="Gene3D" id="3.20.10.10">
    <property type="entry name" value="D-amino Acid Aminotransferase, subunit A, domain 2"/>
    <property type="match status" value="1"/>
</dbReference>
<comment type="catalytic activity">
    <reaction evidence="9">
        <text>L-isoleucine + 2-oxoglutarate = (S)-3-methyl-2-oxopentanoate + L-glutamate</text>
        <dbReference type="Rhea" id="RHEA:24801"/>
        <dbReference type="ChEBI" id="CHEBI:16810"/>
        <dbReference type="ChEBI" id="CHEBI:29985"/>
        <dbReference type="ChEBI" id="CHEBI:35146"/>
        <dbReference type="ChEBI" id="CHEBI:58045"/>
        <dbReference type="EC" id="2.6.1.42"/>
    </reaction>
</comment>
<dbReference type="InterPro" id="IPR043132">
    <property type="entry name" value="BCAT-like_C"/>
</dbReference>
<organism evidence="10 11">
    <name type="scientific">Fistulifera solaris</name>
    <name type="common">Oleaginous diatom</name>
    <dbReference type="NCBI Taxonomy" id="1519565"/>
    <lineage>
        <taxon>Eukaryota</taxon>
        <taxon>Sar</taxon>
        <taxon>Stramenopiles</taxon>
        <taxon>Ochrophyta</taxon>
        <taxon>Bacillariophyta</taxon>
        <taxon>Bacillariophyceae</taxon>
        <taxon>Bacillariophycidae</taxon>
        <taxon>Naviculales</taxon>
        <taxon>Naviculaceae</taxon>
        <taxon>Fistulifera</taxon>
    </lineage>
</organism>
<comment type="catalytic activity">
    <reaction evidence="9">
        <text>L-leucine + 2-oxoglutarate = 4-methyl-2-oxopentanoate + L-glutamate</text>
        <dbReference type="Rhea" id="RHEA:18321"/>
        <dbReference type="ChEBI" id="CHEBI:16810"/>
        <dbReference type="ChEBI" id="CHEBI:17865"/>
        <dbReference type="ChEBI" id="CHEBI:29985"/>
        <dbReference type="ChEBI" id="CHEBI:57427"/>
        <dbReference type="EC" id="2.6.1.42"/>
    </reaction>
</comment>
<dbReference type="GO" id="GO:0052656">
    <property type="term" value="F:L-isoleucine-2-oxoglutarate transaminase activity"/>
    <property type="evidence" value="ECO:0007669"/>
    <property type="project" value="RHEA"/>
</dbReference>
<keyword evidence="3 9" id="KW-0032">Aminotransferase</keyword>
<evidence type="ECO:0000313" key="10">
    <source>
        <dbReference type="EMBL" id="GAX21024.1"/>
    </source>
</evidence>
<comment type="similarity">
    <text evidence="2 7">Belongs to the class-IV pyridoxal-phosphate-dependent aminotransferase family.</text>
</comment>
<sequence>MSTSSVPSPLEQVDFSSLPWDLNLPSNNYYILIKTTNVWTTEHYDLETDSGSLLTSIYSYEKHPLDLHPATTSLNYGTTVWEGLKCYRRSDDQAVVFRADRNYERMRKGAEEMCLPMPDKAMFMRAIQLAVQANKTLIPPMGEGMKLYVRPMLLGTGQQLGLYPSPEITFLVYVSPTGNYFKGTSAGLKLHVETRRARAARGGLGAVKCSSNYAITIKPLVDCKKQGFMDNLFLEMETYKGGELEQAKIQELSAANVFLVLKTGEIVTPSLDRGTILPGVTRETVLHLITLHAQELSCAMEESTGQRYVTASSRDVSLGEFKNATEAFCTGTAAELVPIARLATGDGEEGFEVVFPYGQTLPGGPITTALLKLLRQAMVGHCDKTTNLGWLRDPFTLPTTFCE</sequence>
<evidence type="ECO:0000256" key="7">
    <source>
        <dbReference type="RuleBase" id="RU004106"/>
    </source>
</evidence>
<name>A0A1Z5K448_FISSO</name>
<comment type="caution">
    <text evidence="10">The sequence shown here is derived from an EMBL/GenBank/DDBJ whole genome shotgun (WGS) entry which is preliminary data.</text>
</comment>
<dbReference type="PIRSF" id="PIRSF006468">
    <property type="entry name" value="BCAT1"/>
    <property type="match status" value="1"/>
</dbReference>
<dbReference type="InterPro" id="IPR018300">
    <property type="entry name" value="Aminotrans_IV_CS"/>
</dbReference>
<dbReference type="PANTHER" id="PTHR42825">
    <property type="entry name" value="AMINO ACID AMINOTRANSFERASE"/>
    <property type="match status" value="1"/>
</dbReference>
<evidence type="ECO:0000256" key="4">
    <source>
        <dbReference type="ARBA" id="ARBA00022679"/>
    </source>
</evidence>
<dbReference type="EMBL" id="BDSP01000153">
    <property type="protein sequence ID" value="GAX21024.1"/>
    <property type="molecule type" value="Genomic_DNA"/>
</dbReference>
<dbReference type="InterPro" id="IPR043131">
    <property type="entry name" value="BCAT-like_N"/>
</dbReference>
<feature type="modified residue" description="N6-(pyridoxal phosphate)lysine" evidence="6">
    <location>
        <position position="208"/>
    </location>
</feature>
<dbReference type="PROSITE" id="PS00770">
    <property type="entry name" value="AA_TRANSFER_CLASS_4"/>
    <property type="match status" value="1"/>
</dbReference>
<keyword evidence="9" id="KW-0028">Amino-acid biosynthesis</keyword>
<evidence type="ECO:0000256" key="3">
    <source>
        <dbReference type="ARBA" id="ARBA00022576"/>
    </source>
</evidence>
<dbReference type="InterPro" id="IPR036038">
    <property type="entry name" value="Aminotransferase-like"/>
</dbReference>
<dbReference type="InParanoid" id="A0A1Z5K448"/>
<proteinExistence type="inferred from homology"/>
<dbReference type="GO" id="GO:0009082">
    <property type="term" value="P:branched-chain amino acid biosynthetic process"/>
    <property type="evidence" value="ECO:0007669"/>
    <property type="project" value="UniProtKB-KW"/>
</dbReference>
<evidence type="ECO:0000256" key="9">
    <source>
        <dbReference type="RuleBase" id="RU004517"/>
    </source>
</evidence>
<dbReference type="InterPro" id="IPR001544">
    <property type="entry name" value="Aminotrans_IV"/>
</dbReference>
<dbReference type="InterPro" id="IPR005786">
    <property type="entry name" value="B_amino_transII"/>
</dbReference>
<dbReference type="AlphaFoldDB" id="A0A1Z5K448"/>
<evidence type="ECO:0000313" key="11">
    <source>
        <dbReference type="Proteomes" id="UP000198406"/>
    </source>
</evidence>
<evidence type="ECO:0000256" key="5">
    <source>
        <dbReference type="ARBA" id="ARBA00022898"/>
    </source>
</evidence>
<evidence type="ECO:0000256" key="1">
    <source>
        <dbReference type="ARBA" id="ARBA00001933"/>
    </source>
</evidence>
<dbReference type="SUPFAM" id="SSF56752">
    <property type="entry name" value="D-aminoacid aminotransferase-like PLP-dependent enzymes"/>
    <property type="match status" value="1"/>
</dbReference>
<evidence type="ECO:0000256" key="6">
    <source>
        <dbReference type="PIRSR" id="PIRSR006468-1"/>
    </source>
</evidence>
<dbReference type="Pfam" id="PF01063">
    <property type="entry name" value="Aminotran_4"/>
    <property type="match status" value="1"/>
</dbReference>
<dbReference type="PANTHER" id="PTHR42825:SF2">
    <property type="entry name" value="BRANCHED-CHAIN-AMINO-ACID AMINOTRANSFERASE 3, CHLOROPLASTIC-RELATED"/>
    <property type="match status" value="1"/>
</dbReference>
<dbReference type="InterPro" id="IPR033939">
    <property type="entry name" value="BCAT_family"/>
</dbReference>
<gene>
    <name evidence="10" type="ORF">FisN_1Lh304</name>
</gene>
<dbReference type="EC" id="2.6.1.42" evidence="9"/>
<evidence type="ECO:0000256" key="2">
    <source>
        <dbReference type="ARBA" id="ARBA00009320"/>
    </source>
</evidence>
<evidence type="ECO:0000256" key="8">
    <source>
        <dbReference type="RuleBase" id="RU004516"/>
    </source>
</evidence>
<dbReference type="CDD" id="cd01557">
    <property type="entry name" value="BCAT_beta_family"/>
    <property type="match status" value="1"/>
</dbReference>
<dbReference type="GO" id="GO:0052654">
    <property type="term" value="F:L-leucine-2-oxoglutarate transaminase activity"/>
    <property type="evidence" value="ECO:0007669"/>
    <property type="project" value="RHEA"/>
</dbReference>